<dbReference type="CDD" id="cd19086">
    <property type="entry name" value="AKR_AKR11C1"/>
    <property type="match status" value="1"/>
</dbReference>
<dbReference type="RefSeq" id="WP_089831876.1">
    <property type="nucleotide sequence ID" value="NZ_FNBN01000002.1"/>
</dbReference>
<organism evidence="2 3">
    <name type="scientific">Chitinophaga filiformis</name>
    <name type="common">Myxococcus filiformis</name>
    <name type="synonym">Flexibacter filiformis</name>
    <dbReference type="NCBI Taxonomy" id="104663"/>
    <lineage>
        <taxon>Bacteria</taxon>
        <taxon>Pseudomonadati</taxon>
        <taxon>Bacteroidota</taxon>
        <taxon>Chitinophagia</taxon>
        <taxon>Chitinophagales</taxon>
        <taxon>Chitinophagaceae</taxon>
        <taxon>Chitinophaga</taxon>
    </lineage>
</organism>
<accession>A0A1G7P2K5</accession>
<dbReference type="AlphaFoldDB" id="A0A1G7P2K5"/>
<dbReference type="PANTHER" id="PTHR43312:SF1">
    <property type="entry name" value="NADP-DEPENDENT OXIDOREDUCTASE DOMAIN-CONTAINING PROTEIN"/>
    <property type="match status" value="1"/>
</dbReference>
<dbReference type="SUPFAM" id="SSF51430">
    <property type="entry name" value="NAD(P)-linked oxidoreductase"/>
    <property type="match status" value="1"/>
</dbReference>
<dbReference type="InterPro" id="IPR023210">
    <property type="entry name" value="NADP_OxRdtase_dom"/>
</dbReference>
<protein>
    <submittedName>
        <fullName evidence="2">Predicted oxidoreductase</fullName>
    </submittedName>
</protein>
<name>A0A1G7P2K5_CHIFI</name>
<sequence>MNYRPFKDVQVAEVGLGTWQLGSADWGNINEEEAISILQAYADAGGNFIDTADVYGMGVSESIIGKFLQSSKKEFFVATKLGRRGDAGNGWPQNFTYDAMKRHAEESLQHLGLSQLFLEQLHCIPTAEMRSGKVFDHLRKLQQEGLIRYFGASVETSEEALICLEQEGLASLQIIFNLFRQHVAEEVFAKAKERGVALIIRVPLASGLLSGKFKEDTVFGDKDHRNYNANGEAFNTGETFSGLEFREGVGLANSIRTLLPDERMAEWAIRWILDHPEVTTVIPGASKISQVNGNVAASGLQPLSAAVHTQLRKLYDEQIHSKIRGHY</sequence>
<evidence type="ECO:0000313" key="3">
    <source>
        <dbReference type="Proteomes" id="UP000199045"/>
    </source>
</evidence>
<dbReference type="OrthoDB" id="9773828at2"/>
<dbReference type="Gene3D" id="3.20.20.100">
    <property type="entry name" value="NADP-dependent oxidoreductase domain"/>
    <property type="match status" value="1"/>
</dbReference>
<dbReference type="Pfam" id="PF00248">
    <property type="entry name" value="Aldo_ket_red"/>
    <property type="match status" value="1"/>
</dbReference>
<proteinExistence type="predicted"/>
<dbReference type="Proteomes" id="UP000199045">
    <property type="component" value="Unassembled WGS sequence"/>
</dbReference>
<dbReference type="PANTHER" id="PTHR43312">
    <property type="entry name" value="D-THREO-ALDOSE 1-DEHYDROGENASE"/>
    <property type="match status" value="1"/>
</dbReference>
<feature type="domain" description="NADP-dependent oxidoreductase" evidence="1">
    <location>
        <begin position="14"/>
        <end position="315"/>
    </location>
</feature>
<dbReference type="STRING" id="104663.SAMN04488121_1021039"/>
<evidence type="ECO:0000313" key="2">
    <source>
        <dbReference type="EMBL" id="SDF80493.1"/>
    </source>
</evidence>
<dbReference type="EMBL" id="FNBN01000002">
    <property type="protein sequence ID" value="SDF80493.1"/>
    <property type="molecule type" value="Genomic_DNA"/>
</dbReference>
<reference evidence="2 3" key="1">
    <citation type="submission" date="2016-10" db="EMBL/GenBank/DDBJ databases">
        <authorList>
            <person name="de Groot N.N."/>
        </authorList>
    </citation>
    <scope>NUCLEOTIDE SEQUENCE [LARGE SCALE GENOMIC DNA]</scope>
    <source>
        <strain evidence="2 3">DSM 527</strain>
    </source>
</reference>
<gene>
    <name evidence="2" type="ORF">SAMN04488121_1021039</name>
</gene>
<evidence type="ECO:0000259" key="1">
    <source>
        <dbReference type="Pfam" id="PF00248"/>
    </source>
</evidence>
<dbReference type="InterPro" id="IPR036812">
    <property type="entry name" value="NAD(P)_OxRdtase_dom_sf"/>
</dbReference>
<dbReference type="InterPro" id="IPR053135">
    <property type="entry name" value="AKR2_Oxidoreductase"/>
</dbReference>